<keyword evidence="2" id="KW-0812">Transmembrane</keyword>
<evidence type="ECO:0000313" key="3">
    <source>
        <dbReference type="EMBL" id="ESO05155.1"/>
    </source>
</evidence>
<reference evidence="5" key="1">
    <citation type="submission" date="2012-12" db="EMBL/GenBank/DDBJ databases">
        <authorList>
            <person name="Hellsten U."/>
            <person name="Grimwood J."/>
            <person name="Chapman J.A."/>
            <person name="Shapiro H."/>
            <person name="Aerts A."/>
            <person name="Otillar R.P."/>
            <person name="Terry A.Y."/>
            <person name="Boore J.L."/>
            <person name="Simakov O."/>
            <person name="Marletaz F."/>
            <person name="Cho S.-J."/>
            <person name="Edsinger-Gonzales E."/>
            <person name="Havlak P."/>
            <person name="Kuo D.-H."/>
            <person name="Larsson T."/>
            <person name="Lv J."/>
            <person name="Arendt D."/>
            <person name="Savage R."/>
            <person name="Osoegawa K."/>
            <person name="de Jong P."/>
            <person name="Lindberg D.R."/>
            <person name="Seaver E.C."/>
            <person name="Weisblat D.A."/>
            <person name="Putnam N.H."/>
            <person name="Grigoriev I.V."/>
            <person name="Rokhsar D.S."/>
        </authorList>
    </citation>
    <scope>NUCLEOTIDE SEQUENCE</scope>
</reference>
<evidence type="ECO:0000313" key="5">
    <source>
        <dbReference type="Proteomes" id="UP000015101"/>
    </source>
</evidence>
<keyword evidence="2" id="KW-1133">Transmembrane helix</keyword>
<evidence type="ECO:0000256" key="1">
    <source>
        <dbReference type="SAM" id="MobiDB-lite"/>
    </source>
</evidence>
<dbReference type="EMBL" id="AMQM01003889">
    <property type="status" value="NOT_ANNOTATED_CDS"/>
    <property type="molecule type" value="Genomic_DNA"/>
</dbReference>
<dbReference type="GeneID" id="20203676"/>
<dbReference type="KEGG" id="hro:HELRODRAFT_171489"/>
<dbReference type="HOGENOM" id="CLU_1645556_0_0_1"/>
<reference evidence="4" key="3">
    <citation type="submission" date="2015-06" db="UniProtKB">
        <authorList>
            <consortium name="EnsemblMetazoa"/>
        </authorList>
    </citation>
    <scope>IDENTIFICATION</scope>
</reference>
<dbReference type="EMBL" id="KB096365">
    <property type="protein sequence ID" value="ESO05155.1"/>
    <property type="molecule type" value="Genomic_DNA"/>
</dbReference>
<proteinExistence type="predicted"/>
<evidence type="ECO:0000313" key="4">
    <source>
        <dbReference type="EnsemblMetazoa" id="HelroP171489"/>
    </source>
</evidence>
<dbReference type="Proteomes" id="UP000015101">
    <property type="component" value="Unassembled WGS sequence"/>
</dbReference>
<sequence length="161" mass="18821">MEKYTDKTVKSKPNNTKKQTKEKYKNKNSLNRSQYKVTITMYYFLLKMTVAGLALFRVQTLWYRTFYGKITKIGTKLSGMRESRKWGGCWKGVSLYIYDNLVKNAVLDCAIIDRNGISITNIEYRTLLCKMRSNSRFDKRLVAKITFPLTASRNILDINDI</sequence>
<name>T1F4C7_HELRO</name>
<organism evidence="4 5">
    <name type="scientific">Helobdella robusta</name>
    <name type="common">Californian leech</name>
    <dbReference type="NCBI Taxonomy" id="6412"/>
    <lineage>
        <taxon>Eukaryota</taxon>
        <taxon>Metazoa</taxon>
        <taxon>Spiralia</taxon>
        <taxon>Lophotrochozoa</taxon>
        <taxon>Annelida</taxon>
        <taxon>Clitellata</taxon>
        <taxon>Hirudinea</taxon>
        <taxon>Rhynchobdellida</taxon>
        <taxon>Glossiphoniidae</taxon>
        <taxon>Helobdella</taxon>
    </lineage>
</organism>
<feature type="transmembrane region" description="Helical" evidence="2">
    <location>
        <begin position="41"/>
        <end position="63"/>
    </location>
</feature>
<dbReference type="AlphaFoldDB" id="T1F4C7"/>
<feature type="region of interest" description="Disordered" evidence="1">
    <location>
        <begin position="1"/>
        <end position="26"/>
    </location>
</feature>
<evidence type="ECO:0000256" key="2">
    <source>
        <dbReference type="SAM" id="Phobius"/>
    </source>
</evidence>
<keyword evidence="2" id="KW-0472">Membrane</keyword>
<dbReference type="InParanoid" id="T1F4C7"/>
<dbReference type="CTD" id="20203676"/>
<gene>
    <name evidence="4" type="primary">20203676</name>
    <name evidence="3" type="ORF">HELRODRAFT_171489</name>
</gene>
<reference evidence="3 5" key="2">
    <citation type="journal article" date="2013" name="Nature">
        <title>Insights into bilaterian evolution from three spiralian genomes.</title>
        <authorList>
            <person name="Simakov O."/>
            <person name="Marletaz F."/>
            <person name="Cho S.J."/>
            <person name="Edsinger-Gonzales E."/>
            <person name="Havlak P."/>
            <person name="Hellsten U."/>
            <person name="Kuo D.H."/>
            <person name="Larsson T."/>
            <person name="Lv J."/>
            <person name="Arendt D."/>
            <person name="Savage R."/>
            <person name="Osoegawa K."/>
            <person name="de Jong P."/>
            <person name="Grimwood J."/>
            <person name="Chapman J.A."/>
            <person name="Shapiro H."/>
            <person name="Aerts A."/>
            <person name="Otillar R.P."/>
            <person name="Terry A.Y."/>
            <person name="Boore J.L."/>
            <person name="Grigoriev I.V."/>
            <person name="Lindberg D.R."/>
            <person name="Seaver E.C."/>
            <person name="Weisblat D.A."/>
            <person name="Putnam N.H."/>
            <person name="Rokhsar D.S."/>
        </authorList>
    </citation>
    <scope>NUCLEOTIDE SEQUENCE</scope>
</reference>
<dbReference type="RefSeq" id="XP_009016470.1">
    <property type="nucleotide sequence ID" value="XM_009018222.1"/>
</dbReference>
<keyword evidence="5" id="KW-1185">Reference proteome</keyword>
<protein>
    <submittedName>
        <fullName evidence="3 4">Uncharacterized protein</fullName>
    </submittedName>
</protein>
<accession>T1F4C7</accession>
<dbReference type="EnsemblMetazoa" id="HelroT171489">
    <property type="protein sequence ID" value="HelroP171489"/>
    <property type="gene ID" value="HelroG171489"/>
</dbReference>